<dbReference type="InterPro" id="IPR016039">
    <property type="entry name" value="Thiolase-like"/>
</dbReference>
<name>A0A2M7TYC6_9BACT</name>
<dbReference type="Gene3D" id="3.40.47.10">
    <property type="match status" value="1"/>
</dbReference>
<keyword evidence="1" id="KW-0808">Transferase</keyword>
<dbReference type="InterPro" id="IPR013528">
    <property type="entry name" value="HMG_CoA_synth_N"/>
</dbReference>
<protein>
    <submittedName>
        <fullName evidence="5">Hydroxymethylglutaryl-CoA synthase</fullName>
    </submittedName>
</protein>
<accession>A0A2M7TYC6</accession>
<keyword evidence="2" id="KW-0012">Acyltransferase</keyword>
<dbReference type="AlphaFoldDB" id="A0A2M7TYC6"/>
<dbReference type="PANTHER" id="PTHR34069:SF2">
    <property type="entry name" value="BETA-KETOACYL-[ACYL-CARRIER-PROTEIN] SYNTHASE III"/>
    <property type="match status" value="1"/>
</dbReference>
<comment type="caution">
    <text evidence="5">The sequence shown here is derived from an EMBL/GenBank/DDBJ whole genome shotgun (WGS) entry which is preliminary data.</text>
</comment>
<dbReference type="Pfam" id="PF08541">
    <property type="entry name" value="ACP_syn_III_C"/>
    <property type="match status" value="1"/>
</dbReference>
<dbReference type="GO" id="GO:0004421">
    <property type="term" value="F:hydroxymethylglutaryl-CoA synthase activity"/>
    <property type="evidence" value="ECO:0007669"/>
    <property type="project" value="InterPro"/>
</dbReference>
<dbReference type="Pfam" id="PF01154">
    <property type="entry name" value="HMG_CoA_synt_N"/>
    <property type="match status" value="1"/>
</dbReference>
<reference evidence="6" key="1">
    <citation type="submission" date="2017-09" db="EMBL/GenBank/DDBJ databases">
        <title>Depth-based differentiation of microbial function through sediment-hosted aquifers and enrichment of novel symbionts in the deep terrestrial subsurface.</title>
        <authorList>
            <person name="Probst A.J."/>
            <person name="Ladd B."/>
            <person name="Jarett J.K."/>
            <person name="Geller-Mcgrath D.E."/>
            <person name="Sieber C.M.K."/>
            <person name="Emerson J.B."/>
            <person name="Anantharaman K."/>
            <person name="Thomas B.C."/>
            <person name="Malmstrom R."/>
            <person name="Stieglmeier M."/>
            <person name="Klingl A."/>
            <person name="Woyke T."/>
            <person name="Ryan C.M."/>
            <person name="Banfield J.F."/>
        </authorList>
    </citation>
    <scope>NUCLEOTIDE SEQUENCE [LARGE SCALE GENOMIC DNA]</scope>
</reference>
<dbReference type="InterPro" id="IPR004656">
    <property type="entry name" value="HMG_CoA_Synthase"/>
</dbReference>
<evidence type="ECO:0000313" key="5">
    <source>
        <dbReference type="EMBL" id="PIZ62765.1"/>
    </source>
</evidence>
<dbReference type="NCBIfam" id="TIGR00748">
    <property type="entry name" value="HMG_CoA_syn_Arc"/>
    <property type="match status" value="1"/>
</dbReference>
<dbReference type="CDD" id="cd00827">
    <property type="entry name" value="init_cond_enzymes"/>
    <property type="match status" value="1"/>
</dbReference>
<evidence type="ECO:0000256" key="2">
    <source>
        <dbReference type="ARBA" id="ARBA00023315"/>
    </source>
</evidence>
<feature type="domain" description="Hydroxymethylglutaryl-coenzyme A synthase N-terminal" evidence="3">
    <location>
        <begin position="3"/>
        <end position="165"/>
    </location>
</feature>
<dbReference type="InterPro" id="IPR013747">
    <property type="entry name" value="ACP_syn_III_C"/>
</dbReference>
<evidence type="ECO:0000259" key="4">
    <source>
        <dbReference type="Pfam" id="PF08541"/>
    </source>
</evidence>
<sequence length="340" mass="37429">MFGIVDYGFYIPKYRIKIEDIANQWGKCADKVELSLRITEKAVAGTDEDVLTMAYEAASSFLSGDKKAKKQIGAVFVGSETFQYAVKPTSTSLAEWLGLSHDYLAYDTQFACKAATGALISALGMVKSGDIESALVCATDKANARPKDTLEYSAGSGANAWLVGHEKVIAEIIRWHSYSSDTPDFWRRAKSEFPSHAGRFTGTPAYFQHLGEAVKRLLTKTNTKPSDYHHVVFHMPNGSFPLKAARQLGFSGKQMEVGYVVPTLGNSYSASALMGLVAVLEVARPGDNILFASYGSGAGSDAMQMKITKHIDKKRKHFKKSILQKEYIDYATYTKFMNMK</sequence>
<organism evidence="5 6">
    <name type="scientific">Candidatus Roizmanbacteria bacterium CG_4_10_14_0_2_um_filter_39_13</name>
    <dbReference type="NCBI Taxonomy" id="1974825"/>
    <lineage>
        <taxon>Bacteria</taxon>
        <taxon>Candidatus Roizmaniibacteriota</taxon>
    </lineage>
</organism>
<evidence type="ECO:0000256" key="1">
    <source>
        <dbReference type="ARBA" id="ARBA00022679"/>
    </source>
</evidence>
<evidence type="ECO:0000313" key="6">
    <source>
        <dbReference type="Proteomes" id="UP000228503"/>
    </source>
</evidence>
<dbReference type="GO" id="GO:0044550">
    <property type="term" value="P:secondary metabolite biosynthetic process"/>
    <property type="evidence" value="ECO:0007669"/>
    <property type="project" value="TreeGrafter"/>
</dbReference>
<dbReference type="SUPFAM" id="SSF53901">
    <property type="entry name" value="Thiolase-like"/>
    <property type="match status" value="2"/>
</dbReference>
<gene>
    <name evidence="5" type="ORF">COY16_03550</name>
</gene>
<dbReference type="EMBL" id="PFOB01000045">
    <property type="protein sequence ID" value="PIZ62765.1"/>
    <property type="molecule type" value="Genomic_DNA"/>
</dbReference>
<feature type="domain" description="Beta-ketoacyl-[acyl-carrier-protein] synthase III C-terminal" evidence="4">
    <location>
        <begin position="218"/>
        <end position="304"/>
    </location>
</feature>
<dbReference type="Proteomes" id="UP000228503">
    <property type="component" value="Unassembled WGS sequence"/>
</dbReference>
<evidence type="ECO:0000259" key="3">
    <source>
        <dbReference type="Pfam" id="PF01154"/>
    </source>
</evidence>
<dbReference type="NCBIfam" id="NF003274">
    <property type="entry name" value="PRK04262.1"/>
    <property type="match status" value="1"/>
</dbReference>
<proteinExistence type="predicted"/>
<dbReference type="PANTHER" id="PTHR34069">
    <property type="entry name" value="3-OXOACYL-[ACYL-CARRIER-PROTEIN] SYNTHASE 3"/>
    <property type="match status" value="1"/>
</dbReference>